<keyword evidence="2" id="KW-0269">Exonuclease</keyword>
<reference evidence="2" key="1">
    <citation type="submission" date="2020-04" db="EMBL/GenBank/DDBJ databases">
        <authorList>
            <person name="Chiriac C."/>
            <person name="Salcher M."/>
            <person name="Ghai R."/>
            <person name="Kavagutti S V."/>
        </authorList>
    </citation>
    <scope>NUCLEOTIDE SEQUENCE</scope>
</reference>
<name>A0A6J5KVZ5_9CAUD</name>
<keyword evidence="2" id="KW-0540">Nuclease</keyword>
<gene>
    <name evidence="2" type="ORF">UFOVP58_84</name>
</gene>
<dbReference type="InterPro" id="IPR033390">
    <property type="entry name" value="Rv2179c-like"/>
</dbReference>
<evidence type="ECO:0000313" key="2">
    <source>
        <dbReference type="EMBL" id="CAB4125216.1"/>
    </source>
</evidence>
<dbReference type="Pfam" id="PF16473">
    <property type="entry name" value="Rv2179c-like"/>
    <property type="match status" value="1"/>
</dbReference>
<proteinExistence type="predicted"/>
<feature type="domain" description="3'-5' exoribonuclease Rv2179c-like" evidence="1">
    <location>
        <begin position="3"/>
        <end position="179"/>
    </location>
</feature>
<sequence>MFVFDIETLSTASNAVILSAAIIYIDTPRPSFEDMLNSGLVVKFNAEDQIMRLKRNVERDTMDWWSKQHKSIRDFSMKPLDTDLLVEDGVDLLLDYVKQRTRKNIIWTRGSMDQTCIDDLCKQLGKERLMPYNTYRDVRTAVDCLTGSTNGYCAVDFEGFESYNVIKHNPLHDCALDAMMLFYGKTV</sequence>
<keyword evidence="2" id="KW-0378">Hydrolase</keyword>
<evidence type="ECO:0000259" key="1">
    <source>
        <dbReference type="Pfam" id="PF16473"/>
    </source>
</evidence>
<protein>
    <submittedName>
        <fullName evidence="2">Exonuclease</fullName>
    </submittedName>
</protein>
<dbReference type="EMBL" id="LR796186">
    <property type="protein sequence ID" value="CAB4125216.1"/>
    <property type="molecule type" value="Genomic_DNA"/>
</dbReference>
<dbReference type="GO" id="GO:0004527">
    <property type="term" value="F:exonuclease activity"/>
    <property type="evidence" value="ECO:0007669"/>
    <property type="project" value="UniProtKB-KW"/>
</dbReference>
<organism evidence="2">
    <name type="scientific">uncultured Caudovirales phage</name>
    <dbReference type="NCBI Taxonomy" id="2100421"/>
    <lineage>
        <taxon>Viruses</taxon>
        <taxon>Duplodnaviria</taxon>
        <taxon>Heunggongvirae</taxon>
        <taxon>Uroviricota</taxon>
        <taxon>Caudoviricetes</taxon>
        <taxon>Peduoviridae</taxon>
        <taxon>Maltschvirus</taxon>
        <taxon>Maltschvirus maltsch</taxon>
    </lineage>
</organism>
<accession>A0A6J5KVZ5</accession>